<dbReference type="GO" id="GO:0016020">
    <property type="term" value="C:membrane"/>
    <property type="evidence" value="ECO:0007669"/>
    <property type="project" value="UniProtKB-SubCell"/>
</dbReference>
<organism evidence="9 10">
    <name type="scientific">Mikania micrantha</name>
    <name type="common">bitter vine</name>
    <dbReference type="NCBI Taxonomy" id="192012"/>
    <lineage>
        <taxon>Eukaryota</taxon>
        <taxon>Viridiplantae</taxon>
        <taxon>Streptophyta</taxon>
        <taxon>Embryophyta</taxon>
        <taxon>Tracheophyta</taxon>
        <taxon>Spermatophyta</taxon>
        <taxon>Magnoliopsida</taxon>
        <taxon>eudicotyledons</taxon>
        <taxon>Gunneridae</taxon>
        <taxon>Pentapetalae</taxon>
        <taxon>asterids</taxon>
        <taxon>campanulids</taxon>
        <taxon>Asterales</taxon>
        <taxon>Asteraceae</taxon>
        <taxon>Asteroideae</taxon>
        <taxon>Heliantheae alliance</taxon>
        <taxon>Eupatorieae</taxon>
        <taxon>Mikania</taxon>
    </lineage>
</organism>
<dbReference type="EMBL" id="SZYD01000010">
    <property type="protein sequence ID" value="KAD4983077.1"/>
    <property type="molecule type" value="Genomic_DNA"/>
</dbReference>
<evidence type="ECO:0000256" key="6">
    <source>
        <dbReference type="SAM" id="MobiDB-lite"/>
    </source>
</evidence>
<feature type="region of interest" description="Disordered" evidence="6">
    <location>
        <begin position="385"/>
        <end position="407"/>
    </location>
</feature>
<evidence type="ECO:0000256" key="3">
    <source>
        <dbReference type="ARBA" id="ARBA00022989"/>
    </source>
</evidence>
<evidence type="ECO:0000256" key="5">
    <source>
        <dbReference type="SAM" id="Coils"/>
    </source>
</evidence>
<accession>A0A5N6NP30</accession>
<dbReference type="PROSITE" id="PS51775">
    <property type="entry name" value="GTD_BINDING"/>
    <property type="match status" value="1"/>
</dbReference>
<keyword evidence="10" id="KW-1185">Reference proteome</keyword>
<keyword evidence="5" id="KW-0175">Coiled coil</keyword>
<comment type="caution">
    <text evidence="9">The sequence shown here is derived from an EMBL/GenBank/DDBJ whole genome shotgun (WGS) entry which is preliminary data.</text>
</comment>
<feature type="domain" description="GTD-binding" evidence="8">
    <location>
        <begin position="408"/>
        <end position="506"/>
    </location>
</feature>
<dbReference type="InterPro" id="IPR039306">
    <property type="entry name" value="MYOB"/>
</dbReference>
<keyword evidence="4 7" id="KW-0472">Membrane</keyword>
<keyword evidence="3 7" id="KW-1133">Transmembrane helix</keyword>
<dbReference type="Proteomes" id="UP000326396">
    <property type="component" value="Linkage Group LG18"/>
</dbReference>
<feature type="region of interest" description="Disordered" evidence="6">
    <location>
        <begin position="168"/>
        <end position="203"/>
    </location>
</feature>
<dbReference type="InterPro" id="IPR007656">
    <property type="entry name" value="GTD-bd"/>
</dbReference>
<protein>
    <recommendedName>
        <fullName evidence="8">GTD-binding domain-containing protein</fullName>
    </recommendedName>
</protein>
<dbReference type="PANTHER" id="PTHR31448:SF3">
    <property type="entry name" value="MYOSIN-BINDING PROTEIN 2"/>
    <property type="match status" value="1"/>
</dbReference>
<dbReference type="GO" id="GO:0080115">
    <property type="term" value="F:myosin XI tail binding"/>
    <property type="evidence" value="ECO:0007669"/>
    <property type="project" value="UniProtKB-ARBA"/>
</dbReference>
<feature type="region of interest" description="Disordered" evidence="6">
    <location>
        <begin position="295"/>
        <end position="316"/>
    </location>
</feature>
<feature type="coiled-coil region" evidence="5">
    <location>
        <begin position="668"/>
        <end position="702"/>
    </location>
</feature>
<dbReference type="Pfam" id="PF04576">
    <property type="entry name" value="Zein-binding"/>
    <property type="match status" value="1"/>
</dbReference>
<feature type="transmembrane region" description="Helical" evidence="7">
    <location>
        <begin position="12"/>
        <end position="37"/>
    </location>
</feature>
<dbReference type="PANTHER" id="PTHR31448">
    <property type="entry name" value="MYOSIN-BINDING PROTEIN 2"/>
    <property type="match status" value="1"/>
</dbReference>
<name>A0A5N6NP30_9ASTR</name>
<gene>
    <name evidence="9" type="ORF">E3N88_19748</name>
</gene>
<proteinExistence type="predicted"/>
<evidence type="ECO:0000313" key="9">
    <source>
        <dbReference type="EMBL" id="KAD4983077.1"/>
    </source>
</evidence>
<feature type="compositionally biased region" description="Acidic residues" evidence="6">
    <location>
        <begin position="182"/>
        <end position="199"/>
    </location>
</feature>
<dbReference type="OrthoDB" id="1888939at2759"/>
<evidence type="ECO:0000256" key="2">
    <source>
        <dbReference type="ARBA" id="ARBA00022692"/>
    </source>
</evidence>
<evidence type="ECO:0000259" key="8">
    <source>
        <dbReference type="PROSITE" id="PS51775"/>
    </source>
</evidence>
<evidence type="ECO:0000256" key="4">
    <source>
        <dbReference type="ARBA" id="ARBA00023136"/>
    </source>
</evidence>
<feature type="compositionally biased region" description="Basic and acidic residues" evidence="6">
    <location>
        <begin position="295"/>
        <end position="306"/>
    </location>
</feature>
<dbReference type="AlphaFoldDB" id="A0A5N6NP30"/>
<evidence type="ECO:0000313" key="10">
    <source>
        <dbReference type="Proteomes" id="UP000326396"/>
    </source>
</evidence>
<reference evidence="9 10" key="1">
    <citation type="submission" date="2019-05" db="EMBL/GenBank/DDBJ databases">
        <title>Mikania micrantha, genome provides insights into the molecular mechanism of rapid growth.</title>
        <authorList>
            <person name="Liu B."/>
        </authorList>
    </citation>
    <scope>NUCLEOTIDE SEQUENCE [LARGE SCALE GENOMIC DNA]</scope>
    <source>
        <strain evidence="9">NLD-2019</strain>
        <tissue evidence="9">Leaf</tissue>
    </source>
</reference>
<keyword evidence="2 7" id="KW-0812">Transmembrane</keyword>
<evidence type="ECO:0000256" key="1">
    <source>
        <dbReference type="ARBA" id="ARBA00004167"/>
    </source>
</evidence>
<sequence>MLHNNTNKITLILVYAVLEWMLIILLILNSVFSYLIIKFAQYFGLKPPCFSCARTGRYRDHLCELHSKEVSELRFCSTHQKLAEFRDMCENCSSSDLGIRKERRNFVFSKVERIDVILGDVEGEVNLKCSCCGMNFERKFVDESSCFVIHPVSDQVVKQVSDDLMESNYVEENQETENREEKDEDEDEDEEIETGELEVEVTRESDSIEMDLSQFENQEDLNSQVLQFFSDNNGDQLFPFELPDPQIEEHATNFEDEEHEFGDFQKAHENLIDFGDEEIAMEEETQTQLIDTKELQDKDSDTHSVHEEDDVSIGPQIPALDSCDEILHEEPSTSSDDLHSNLQNGDLKTLTIKMEEIDEEKAPETPSGIFSPNPFHKKWLFTKTKDSGPEESFEGSVISETDGCDPVNTTEELRSALKAERKALRDLYLELEEERNASAVAANETMAMINRLQEEKASMQMEALQYQRMMEEQSEYDQEALQLLNEVMMKKDEELESYRKKVSVYEAKEKTKATHSEDDEGASIDLYHVLEDENTLDEEREIRHPNAPIKSVLDLESTLANFEDERVSILEHLRFLETKLAALSDQEDQHFANVKVTEDHYEEIHMIGFSGQDIDCTINGFVRNGKQHMGRQLFPLFEAVGAEDDVTVRNGYENGFHPSKFEDTAVSRFELEKKRIDMEDEMDELYRRLQALEADREFLKRCIGSMKMGDKGMEVLREILHHLQGLRNVNIRAKSYTENVLL</sequence>
<comment type="subcellular location">
    <subcellularLocation>
        <location evidence="1">Membrane</location>
        <topology evidence="1">Single-pass membrane protein</topology>
    </subcellularLocation>
</comment>
<feature type="coiled-coil region" evidence="5">
    <location>
        <begin position="407"/>
        <end position="508"/>
    </location>
</feature>
<evidence type="ECO:0000256" key="7">
    <source>
        <dbReference type="SAM" id="Phobius"/>
    </source>
</evidence>